<organism evidence="2 3">
    <name type="scientific">Streptomyces venezuelae</name>
    <dbReference type="NCBI Taxonomy" id="54571"/>
    <lineage>
        <taxon>Bacteria</taxon>
        <taxon>Bacillati</taxon>
        <taxon>Actinomycetota</taxon>
        <taxon>Actinomycetes</taxon>
        <taxon>Kitasatosporales</taxon>
        <taxon>Streptomycetaceae</taxon>
        <taxon>Streptomyces</taxon>
    </lineage>
</organism>
<proteinExistence type="predicted"/>
<sequence>MNLKQKIAVLAVTGAALFAATPAMAGDMYGEKEGAKAWSYGTNASIAVSDTKADGDETYATYHRRTTDNHELRNKSGSGTTVYSGADATNYVRALKACQEKDFQPDPCSAWSYR</sequence>
<dbReference type="RefSeq" id="WP_150268655.1">
    <property type="nucleotide sequence ID" value="NZ_CP029194.1"/>
</dbReference>
<gene>
    <name evidence="2" type="ORF">DEJ46_21120</name>
</gene>
<dbReference type="EMBL" id="CP029194">
    <property type="protein sequence ID" value="QES21297.1"/>
    <property type="molecule type" value="Genomic_DNA"/>
</dbReference>
<dbReference type="Proteomes" id="UP000324106">
    <property type="component" value="Chromosome"/>
</dbReference>
<feature type="chain" id="PRO_5024998330" description="Lactococcin 972 family bacteriocin" evidence="1">
    <location>
        <begin position="26"/>
        <end position="114"/>
    </location>
</feature>
<dbReference type="AlphaFoldDB" id="A0A5P2AU26"/>
<protein>
    <recommendedName>
        <fullName evidence="4">Lactococcin 972 family bacteriocin</fullName>
    </recommendedName>
</protein>
<evidence type="ECO:0000313" key="2">
    <source>
        <dbReference type="EMBL" id="QES21297.1"/>
    </source>
</evidence>
<evidence type="ECO:0000313" key="3">
    <source>
        <dbReference type="Proteomes" id="UP000324106"/>
    </source>
</evidence>
<reference evidence="2 3" key="1">
    <citation type="submission" date="2018-05" db="EMBL/GenBank/DDBJ databases">
        <title>Streptomyces venezuelae.</title>
        <authorList>
            <person name="Kim W."/>
            <person name="Lee N."/>
            <person name="Cho B.-K."/>
        </authorList>
    </citation>
    <scope>NUCLEOTIDE SEQUENCE [LARGE SCALE GENOMIC DNA]</scope>
    <source>
        <strain evidence="2 3">ATCC 15068</strain>
    </source>
</reference>
<keyword evidence="1" id="KW-0732">Signal</keyword>
<evidence type="ECO:0000256" key="1">
    <source>
        <dbReference type="SAM" id="SignalP"/>
    </source>
</evidence>
<name>A0A5P2AU26_STRVZ</name>
<evidence type="ECO:0008006" key="4">
    <source>
        <dbReference type="Google" id="ProtNLM"/>
    </source>
</evidence>
<feature type="signal peptide" evidence="1">
    <location>
        <begin position="1"/>
        <end position="25"/>
    </location>
</feature>
<dbReference type="OrthoDB" id="4217244at2"/>
<accession>A0A5P2AU26</accession>